<keyword evidence="2" id="KW-0449">Lipoprotein</keyword>
<feature type="chain" id="PRO_5039308550" evidence="1">
    <location>
        <begin position="24"/>
        <end position="200"/>
    </location>
</feature>
<proteinExistence type="predicted"/>
<name>A0A1G8JGF7_ANEMI</name>
<dbReference type="Proteomes" id="UP000182836">
    <property type="component" value="Unassembled WGS sequence"/>
</dbReference>
<dbReference type="Pfam" id="PF09580">
    <property type="entry name" value="Spore_YhcN_YlaJ"/>
    <property type="match status" value="1"/>
</dbReference>
<gene>
    <name evidence="2" type="ORF">SAMN04487909_1036</name>
</gene>
<organism evidence="2 3">
    <name type="scientific">Aneurinibacillus migulanus</name>
    <name type="common">Bacillus migulanus</name>
    <dbReference type="NCBI Taxonomy" id="47500"/>
    <lineage>
        <taxon>Bacteria</taxon>
        <taxon>Bacillati</taxon>
        <taxon>Bacillota</taxon>
        <taxon>Bacilli</taxon>
        <taxon>Bacillales</taxon>
        <taxon>Paenibacillaceae</taxon>
        <taxon>Aneurinibacillus group</taxon>
        <taxon>Aneurinibacillus</taxon>
    </lineage>
</organism>
<feature type="signal peptide" evidence="1">
    <location>
        <begin position="1"/>
        <end position="23"/>
    </location>
</feature>
<reference evidence="2 3" key="1">
    <citation type="submission" date="2016-10" db="EMBL/GenBank/DDBJ databases">
        <authorList>
            <person name="de Groot N.N."/>
        </authorList>
    </citation>
    <scope>NUCLEOTIDE SEQUENCE [LARGE SCALE GENOMIC DNA]</scope>
    <source>
        <strain evidence="2 3">DSM 2895</strain>
    </source>
</reference>
<dbReference type="AlphaFoldDB" id="A0A1G8JGF7"/>
<dbReference type="PROSITE" id="PS51257">
    <property type="entry name" value="PROKAR_LIPOPROTEIN"/>
    <property type="match status" value="1"/>
</dbReference>
<dbReference type="OrthoDB" id="2680157at2"/>
<evidence type="ECO:0000313" key="2">
    <source>
        <dbReference type="EMBL" id="SDI30256.1"/>
    </source>
</evidence>
<evidence type="ECO:0000256" key="1">
    <source>
        <dbReference type="SAM" id="SignalP"/>
    </source>
</evidence>
<dbReference type="GeneID" id="42305317"/>
<evidence type="ECO:0000313" key="3">
    <source>
        <dbReference type="Proteomes" id="UP000182836"/>
    </source>
</evidence>
<accession>A0A1G8JGF7</accession>
<dbReference type="InterPro" id="IPR019076">
    <property type="entry name" value="Spore_lipoprot_YhcN/YlaJ-like"/>
</dbReference>
<sequence>MNKATKKCTVISLVAIMAGSIAACNPAAAPNNTNRTQNYGVNQYQPNAATPRNYDGFYPYNTQYNGMQPYGTYTPNAHTGLQPNSTVSHNQALADRIVNTATNVPGVTRATAVVNDKDAVIGLDVTNMTKSRAMIERDVANAVRKAVPECNVHVTADRTLHQRISTLDSQVRSGHPVRTLAQDVGTLITDIGRAVTAPFR</sequence>
<keyword evidence="1" id="KW-0732">Signal</keyword>
<dbReference type="EMBL" id="FNED01000003">
    <property type="protein sequence ID" value="SDI30256.1"/>
    <property type="molecule type" value="Genomic_DNA"/>
</dbReference>
<protein>
    <submittedName>
        <fullName evidence="2">Sporulation lipoprotein, YhcN/YlaJ family</fullName>
    </submittedName>
</protein>
<dbReference type="RefSeq" id="WP_052812092.1">
    <property type="nucleotide sequence ID" value="NZ_BJOA01000029.1"/>
</dbReference>